<organism evidence="1">
    <name type="scientific">Arundo donax</name>
    <name type="common">Giant reed</name>
    <name type="synonym">Donax arundinaceus</name>
    <dbReference type="NCBI Taxonomy" id="35708"/>
    <lineage>
        <taxon>Eukaryota</taxon>
        <taxon>Viridiplantae</taxon>
        <taxon>Streptophyta</taxon>
        <taxon>Embryophyta</taxon>
        <taxon>Tracheophyta</taxon>
        <taxon>Spermatophyta</taxon>
        <taxon>Magnoliopsida</taxon>
        <taxon>Liliopsida</taxon>
        <taxon>Poales</taxon>
        <taxon>Poaceae</taxon>
        <taxon>PACMAD clade</taxon>
        <taxon>Arundinoideae</taxon>
        <taxon>Arundineae</taxon>
        <taxon>Arundo</taxon>
    </lineage>
</organism>
<sequence>MLVEFLSSHLWRLYIRPNINAIHIWKPGYMQFICDHQLSILTAHT</sequence>
<proteinExistence type="predicted"/>
<protein>
    <submittedName>
        <fullName evidence="1">Uncharacterized protein</fullName>
    </submittedName>
</protein>
<dbReference type="AlphaFoldDB" id="A0A0A9HNH9"/>
<name>A0A0A9HNH9_ARUDO</name>
<evidence type="ECO:0000313" key="1">
    <source>
        <dbReference type="EMBL" id="JAE38287.1"/>
    </source>
</evidence>
<accession>A0A0A9HNH9</accession>
<reference evidence="1" key="2">
    <citation type="journal article" date="2015" name="Data Brief">
        <title>Shoot transcriptome of the giant reed, Arundo donax.</title>
        <authorList>
            <person name="Barrero R.A."/>
            <person name="Guerrero F.D."/>
            <person name="Moolhuijzen P."/>
            <person name="Goolsby J.A."/>
            <person name="Tidwell J."/>
            <person name="Bellgard S.E."/>
            <person name="Bellgard M.I."/>
        </authorList>
    </citation>
    <scope>NUCLEOTIDE SEQUENCE</scope>
    <source>
        <tissue evidence="1">Shoot tissue taken approximately 20 cm above the soil surface</tissue>
    </source>
</reference>
<reference evidence="1" key="1">
    <citation type="submission" date="2014-09" db="EMBL/GenBank/DDBJ databases">
        <authorList>
            <person name="Magalhaes I.L.F."/>
            <person name="Oliveira U."/>
            <person name="Santos F.R."/>
            <person name="Vidigal T.H.D.A."/>
            <person name="Brescovit A.D."/>
            <person name="Santos A.J."/>
        </authorList>
    </citation>
    <scope>NUCLEOTIDE SEQUENCE</scope>
    <source>
        <tissue evidence="1">Shoot tissue taken approximately 20 cm above the soil surface</tissue>
    </source>
</reference>
<dbReference type="EMBL" id="GBRH01159609">
    <property type="protein sequence ID" value="JAE38287.1"/>
    <property type="molecule type" value="Transcribed_RNA"/>
</dbReference>